<sequence>MSRPNRSDEHLPKQEETRIEEETRGYFEGITPQRHTKPSRSEYSSSYKDQFLPSDSNSCPELNKFQELESQSPDKLECENNHPSVEYVETEYYNDLNCVDKQHHKTGTGFIKVEKSDSDGNGNRSGEFKLESRDVDSVHHHPSSKGNPATNDWIPCAENVIPISDKPNRSDF</sequence>
<feature type="compositionally biased region" description="Basic and acidic residues" evidence="1">
    <location>
        <begin position="1"/>
        <end position="25"/>
    </location>
</feature>
<dbReference type="PANTHER" id="PTHR34686:SF5">
    <property type="entry name" value="OS05G0451300 PROTEIN"/>
    <property type="match status" value="1"/>
</dbReference>
<feature type="region of interest" description="Disordered" evidence="1">
    <location>
        <begin position="110"/>
        <end position="154"/>
    </location>
</feature>
<feature type="region of interest" description="Disordered" evidence="1">
    <location>
        <begin position="1"/>
        <end position="61"/>
    </location>
</feature>
<dbReference type="PANTHER" id="PTHR34686">
    <property type="entry name" value="MATERNAL EFFECT EMBRYO ARREST PROTEIN"/>
    <property type="match status" value="1"/>
</dbReference>
<gene>
    <name evidence="2" type="ORF">ZOSMA_19G00900</name>
</gene>
<organism evidence="2 3">
    <name type="scientific">Zostera marina</name>
    <name type="common">Eelgrass</name>
    <dbReference type="NCBI Taxonomy" id="29655"/>
    <lineage>
        <taxon>Eukaryota</taxon>
        <taxon>Viridiplantae</taxon>
        <taxon>Streptophyta</taxon>
        <taxon>Embryophyta</taxon>
        <taxon>Tracheophyta</taxon>
        <taxon>Spermatophyta</taxon>
        <taxon>Magnoliopsida</taxon>
        <taxon>Liliopsida</taxon>
        <taxon>Zosteraceae</taxon>
        <taxon>Zostera</taxon>
    </lineage>
</organism>
<comment type="caution">
    <text evidence="2">The sequence shown here is derived from an EMBL/GenBank/DDBJ whole genome shotgun (WGS) entry which is preliminary data.</text>
</comment>
<evidence type="ECO:0000256" key="1">
    <source>
        <dbReference type="SAM" id="MobiDB-lite"/>
    </source>
</evidence>
<name>A0A0K9PNF3_ZOSMR</name>
<reference evidence="3" key="1">
    <citation type="journal article" date="2016" name="Nature">
        <title>The genome of the seagrass Zostera marina reveals angiosperm adaptation to the sea.</title>
        <authorList>
            <person name="Olsen J.L."/>
            <person name="Rouze P."/>
            <person name="Verhelst B."/>
            <person name="Lin Y.-C."/>
            <person name="Bayer T."/>
            <person name="Collen J."/>
            <person name="Dattolo E."/>
            <person name="De Paoli E."/>
            <person name="Dittami S."/>
            <person name="Maumus F."/>
            <person name="Michel G."/>
            <person name="Kersting A."/>
            <person name="Lauritano C."/>
            <person name="Lohaus R."/>
            <person name="Toepel M."/>
            <person name="Tonon T."/>
            <person name="Vanneste K."/>
            <person name="Amirebrahimi M."/>
            <person name="Brakel J."/>
            <person name="Bostroem C."/>
            <person name="Chovatia M."/>
            <person name="Grimwood J."/>
            <person name="Jenkins J.W."/>
            <person name="Jueterbock A."/>
            <person name="Mraz A."/>
            <person name="Stam W.T."/>
            <person name="Tice H."/>
            <person name="Bornberg-Bauer E."/>
            <person name="Green P.J."/>
            <person name="Pearson G.A."/>
            <person name="Procaccini G."/>
            <person name="Duarte C.M."/>
            <person name="Schmutz J."/>
            <person name="Reusch T.B.H."/>
            <person name="Van de Peer Y."/>
        </authorList>
    </citation>
    <scope>NUCLEOTIDE SEQUENCE [LARGE SCALE GENOMIC DNA]</scope>
    <source>
        <strain evidence="3">cv. Finnish</strain>
    </source>
</reference>
<dbReference type="EMBL" id="LFYR01000728">
    <property type="protein sequence ID" value="KMZ70506.1"/>
    <property type="molecule type" value="Genomic_DNA"/>
</dbReference>
<feature type="compositionally biased region" description="Basic and acidic residues" evidence="1">
    <location>
        <begin position="126"/>
        <end position="139"/>
    </location>
</feature>
<evidence type="ECO:0000313" key="3">
    <source>
        <dbReference type="Proteomes" id="UP000036987"/>
    </source>
</evidence>
<dbReference type="STRING" id="29655.A0A0K9PNF3"/>
<feature type="compositionally biased region" description="Polar residues" evidence="1">
    <location>
        <begin position="41"/>
        <end position="60"/>
    </location>
</feature>
<evidence type="ECO:0000313" key="2">
    <source>
        <dbReference type="EMBL" id="KMZ70506.1"/>
    </source>
</evidence>
<keyword evidence="3" id="KW-1185">Reference proteome</keyword>
<dbReference type="OrthoDB" id="1918800at2759"/>
<dbReference type="AlphaFoldDB" id="A0A0K9PNF3"/>
<dbReference type="OMA" id="HVYKGNP"/>
<accession>A0A0K9PNF3</accession>
<dbReference type="Proteomes" id="UP000036987">
    <property type="component" value="Unassembled WGS sequence"/>
</dbReference>
<protein>
    <submittedName>
        <fullName evidence="2">Maternal effect embryo arrest 59</fullName>
    </submittedName>
</protein>
<proteinExistence type="predicted"/>